<evidence type="ECO:0000313" key="2">
    <source>
        <dbReference type="EMBL" id="MFC6023482.1"/>
    </source>
</evidence>
<dbReference type="RefSeq" id="WP_377433832.1">
    <property type="nucleotide sequence ID" value="NZ_JBHSPR010000095.1"/>
</dbReference>
<dbReference type="PANTHER" id="PTHR43591">
    <property type="entry name" value="METHYLTRANSFERASE"/>
    <property type="match status" value="1"/>
</dbReference>
<gene>
    <name evidence="2" type="ORF">ACFP2T_45915</name>
</gene>
<dbReference type="Gene3D" id="3.40.50.150">
    <property type="entry name" value="Vaccinia Virus protein VP39"/>
    <property type="match status" value="1"/>
</dbReference>
<dbReference type="SUPFAM" id="SSF53335">
    <property type="entry name" value="S-adenosyl-L-methionine-dependent methyltransferases"/>
    <property type="match status" value="1"/>
</dbReference>
<keyword evidence="2" id="KW-0489">Methyltransferase</keyword>
<dbReference type="GO" id="GO:0032259">
    <property type="term" value="P:methylation"/>
    <property type="evidence" value="ECO:0007669"/>
    <property type="project" value="UniProtKB-KW"/>
</dbReference>
<dbReference type="Pfam" id="PF08241">
    <property type="entry name" value="Methyltransf_11"/>
    <property type="match status" value="1"/>
</dbReference>
<name>A0ABW1KRP8_9ACTN</name>
<dbReference type="InterPro" id="IPR013216">
    <property type="entry name" value="Methyltransf_11"/>
</dbReference>
<dbReference type="CDD" id="cd02440">
    <property type="entry name" value="AdoMet_MTases"/>
    <property type="match status" value="1"/>
</dbReference>
<dbReference type="InterPro" id="IPR029063">
    <property type="entry name" value="SAM-dependent_MTases_sf"/>
</dbReference>
<reference evidence="3" key="1">
    <citation type="journal article" date="2019" name="Int. J. Syst. Evol. Microbiol.">
        <title>The Global Catalogue of Microorganisms (GCM) 10K type strain sequencing project: providing services to taxonomists for standard genome sequencing and annotation.</title>
        <authorList>
            <consortium name="The Broad Institute Genomics Platform"/>
            <consortium name="The Broad Institute Genome Sequencing Center for Infectious Disease"/>
            <person name="Wu L."/>
            <person name="Ma J."/>
        </authorList>
    </citation>
    <scope>NUCLEOTIDE SEQUENCE [LARGE SCALE GENOMIC DNA]</scope>
    <source>
        <strain evidence="3">ZS-35-S2</strain>
    </source>
</reference>
<dbReference type="EMBL" id="JBHSPR010000095">
    <property type="protein sequence ID" value="MFC6023482.1"/>
    <property type="molecule type" value="Genomic_DNA"/>
</dbReference>
<sequence length="223" mass="23711">MGTVPAYDEIADWYEREFLGGLAADDDPLGIGAALRLLLGPGSGPCLELGCGTGAYAEQVRALGRTPLGVDLSAGMLRHAAGRLPVTRADATRLPVRDGSVPAAVAVMVHTDMPDYPAVLREAARVLAPGGVFVHIGVHPCFCGGFADHTDREAVLIRPGYLDTYWTKDSWTDHGIRDKVGAMHRPLPDLLHALLDAGLTLERFTEGGAPTPIMFAVRARRPA</sequence>
<protein>
    <submittedName>
        <fullName evidence="2">Class I SAM-dependent DNA methyltransferase</fullName>
    </submittedName>
</protein>
<keyword evidence="3" id="KW-1185">Reference proteome</keyword>
<evidence type="ECO:0000259" key="1">
    <source>
        <dbReference type="Pfam" id="PF08241"/>
    </source>
</evidence>
<evidence type="ECO:0000313" key="3">
    <source>
        <dbReference type="Proteomes" id="UP001596203"/>
    </source>
</evidence>
<dbReference type="GO" id="GO:0008168">
    <property type="term" value="F:methyltransferase activity"/>
    <property type="evidence" value="ECO:0007669"/>
    <property type="project" value="UniProtKB-KW"/>
</dbReference>
<proteinExistence type="predicted"/>
<keyword evidence="2" id="KW-0808">Transferase</keyword>
<feature type="domain" description="Methyltransferase type 11" evidence="1">
    <location>
        <begin position="47"/>
        <end position="134"/>
    </location>
</feature>
<accession>A0ABW1KRP8</accession>
<dbReference type="Proteomes" id="UP001596203">
    <property type="component" value="Unassembled WGS sequence"/>
</dbReference>
<comment type="caution">
    <text evidence="2">The sequence shown here is derived from an EMBL/GenBank/DDBJ whole genome shotgun (WGS) entry which is preliminary data.</text>
</comment>
<organism evidence="2 3">
    <name type="scientific">Plantactinospora solaniradicis</name>
    <dbReference type="NCBI Taxonomy" id="1723736"/>
    <lineage>
        <taxon>Bacteria</taxon>
        <taxon>Bacillati</taxon>
        <taxon>Actinomycetota</taxon>
        <taxon>Actinomycetes</taxon>
        <taxon>Micromonosporales</taxon>
        <taxon>Micromonosporaceae</taxon>
        <taxon>Plantactinospora</taxon>
    </lineage>
</organism>